<evidence type="ECO:0000313" key="22">
    <source>
        <dbReference type="EMBL" id="KZP11979.1"/>
    </source>
</evidence>
<dbReference type="GO" id="GO:0004477">
    <property type="term" value="F:methenyltetrahydrofolate cyclohydrolase activity"/>
    <property type="evidence" value="ECO:0007669"/>
    <property type="project" value="UniProtKB-EC"/>
</dbReference>
<evidence type="ECO:0000256" key="15">
    <source>
        <dbReference type="ARBA" id="ARBA00022840"/>
    </source>
</evidence>
<evidence type="ECO:0000256" key="10">
    <source>
        <dbReference type="ARBA" id="ARBA00022490"/>
    </source>
</evidence>
<dbReference type="SUPFAM" id="SSF53223">
    <property type="entry name" value="Aminoacid dehydrogenase-like, N-terminal domain"/>
    <property type="match status" value="1"/>
</dbReference>
<name>A0A166AUU3_9AGAM</name>
<dbReference type="Gene3D" id="3.40.50.720">
    <property type="entry name" value="NAD(P)-binding Rossmann-like Domain"/>
    <property type="match status" value="1"/>
</dbReference>
<keyword evidence="12" id="KW-0436">Ligase</keyword>
<dbReference type="FunFam" id="3.10.410.10:FF:000001">
    <property type="entry name" value="Putative formate--tetrahydrofolate ligase"/>
    <property type="match status" value="1"/>
</dbReference>
<dbReference type="InterPro" id="IPR036291">
    <property type="entry name" value="NAD(P)-bd_dom_sf"/>
</dbReference>
<dbReference type="InterPro" id="IPR000559">
    <property type="entry name" value="Formate_THF_ligase"/>
</dbReference>
<dbReference type="SUPFAM" id="SSF51735">
    <property type="entry name" value="NAD(P)-binding Rossmann-fold domains"/>
    <property type="match status" value="1"/>
</dbReference>
<accession>A0A166AUU3</accession>
<dbReference type="InterPro" id="IPR020630">
    <property type="entry name" value="THF_DH/CycHdrlase_cat_dom"/>
</dbReference>
<dbReference type="Gene3D" id="3.40.50.300">
    <property type="entry name" value="P-loop containing nucleotide triphosphate hydrolases"/>
    <property type="match status" value="2"/>
</dbReference>
<feature type="domain" description="Tetrahydrofolate dehydrogenase/cyclohydrolase catalytic" evidence="20">
    <location>
        <begin position="5"/>
        <end position="124"/>
    </location>
</feature>
<evidence type="ECO:0000256" key="6">
    <source>
        <dbReference type="ARBA" id="ARBA00012295"/>
    </source>
</evidence>
<evidence type="ECO:0000256" key="19">
    <source>
        <dbReference type="ARBA" id="ARBA00049033"/>
    </source>
</evidence>
<dbReference type="InterPro" id="IPR020867">
    <property type="entry name" value="THF_DH/CycHdrlase_CS"/>
</dbReference>
<dbReference type="InterPro" id="IPR020628">
    <property type="entry name" value="Formate_THF_ligase_CS"/>
</dbReference>
<proteinExistence type="inferred from homology"/>
<comment type="similarity">
    <text evidence="4">In the C-terminal section; belongs to the formate--tetrahydrofolate ligase family.</text>
</comment>
<dbReference type="Pfam" id="PF01268">
    <property type="entry name" value="FTHFS"/>
    <property type="match status" value="1"/>
</dbReference>
<dbReference type="FunFam" id="3.40.50.300:FF:001123">
    <property type="entry name" value="C-1-tetrahydrofolate synthase, cytoplasmic isoform X2"/>
    <property type="match status" value="1"/>
</dbReference>
<dbReference type="GO" id="GO:0006555">
    <property type="term" value="P:methionine metabolic process"/>
    <property type="evidence" value="ECO:0007669"/>
    <property type="project" value="UniProtKB-ARBA"/>
</dbReference>
<comment type="subcellular location">
    <subcellularLocation>
        <location evidence="1">Cytoplasm</location>
    </subcellularLocation>
</comment>
<gene>
    <name evidence="22" type="ORF">FIBSPDRAFT_937211</name>
</gene>
<evidence type="ECO:0000256" key="4">
    <source>
        <dbReference type="ARBA" id="ARBA00006985"/>
    </source>
</evidence>
<dbReference type="PROSITE" id="PS00721">
    <property type="entry name" value="FTHFS_1"/>
    <property type="match status" value="1"/>
</dbReference>
<dbReference type="InterPro" id="IPR020631">
    <property type="entry name" value="THF_DH/CycHdrlase_NAD-bd_dom"/>
</dbReference>
<dbReference type="PANTHER" id="PTHR48099">
    <property type="entry name" value="C-1-TETRAHYDROFOLATE SYNTHASE, CYTOPLASMIC-RELATED"/>
    <property type="match status" value="1"/>
</dbReference>
<keyword evidence="16" id="KW-0521">NADP</keyword>
<feature type="domain" description="Tetrahydrofolate dehydrogenase/cyclohydrolase NAD(P)-binding" evidence="21">
    <location>
        <begin position="145"/>
        <end position="292"/>
    </location>
</feature>
<evidence type="ECO:0000256" key="13">
    <source>
        <dbReference type="ARBA" id="ARBA00022741"/>
    </source>
</evidence>
<protein>
    <recommendedName>
        <fullName evidence="9">C-1-tetrahydrofolate synthase, cytoplasmic</fullName>
        <ecNumber evidence="8">1.5.1.5</ecNumber>
        <ecNumber evidence="7">3.5.4.9</ecNumber>
        <ecNumber evidence="6">6.3.4.3</ecNumber>
    </recommendedName>
</protein>
<keyword evidence="14" id="KW-0378">Hydrolase</keyword>
<organism evidence="22 23">
    <name type="scientific">Athelia psychrophila</name>
    <dbReference type="NCBI Taxonomy" id="1759441"/>
    <lineage>
        <taxon>Eukaryota</taxon>
        <taxon>Fungi</taxon>
        <taxon>Dikarya</taxon>
        <taxon>Basidiomycota</taxon>
        <taxon>Agaricomycotina</taxon>
        <taxon>Agaricomycetes</taxon>
        <taxon>Agaricomycetidae</taxon>
        <taxon>Atheliales</taxon>
        <taxon>Atheliaceae</taxon>
        <taxon>Athelia</taxon>
    </lineage>
</organism>
<evidence type="ECO:0000256" key="17">
    <source>
        <dbReference type="ARBA" id="ARBA00023002"/>
    </source>
</evidence>
<comment type="catalytic activity">
    <reaction evidence="19">
        <text>(6S)-5,6,7,8-tetrahydrofolate + formate + ATP = (6R)-10-formyltetrahydrofolate + ADP + phosphate</text>
        <dbReference type="Rhea" id="RHEA:20221"/>
        <dbReference type="ChEBI" id="CHEBI:15740"/>
        <dbReference type="ChEBI" id="CHEBI:30616"/>
        <dbReference type="ChEBI" id="CHEBI:43474"/>
        <dbReference type="ChEBI" id="CHEBI:57453"/>
        <dbReference type="ChEBI" id="CHEBI:195366"/>
        <dbReference type="ChEBI" id="CHEBI:456216"/>
        <dbReference type="EC" id="6.3.4.3"/>
    </reaction>
</comment>
<dbReference type="STRING" id="436010.A0A166AUU3"/>
<dbReference type="PANTHER" id="PTHR48099:SF5">
    <property type="entry name" value="C-1-TETRAHYDROFOLATE SYNTHASE, CYTOPLASMIC"/>
    <property type="match status" value="1"/>
</dbReference>
<dbReference type="FunFam" id="1.10.8.770:FF:000001">
    <property type="entry name" value="Methylenetetrahydrofolate dehydrogenase (NADP+ dependent) 1 like"/>
    <property type="match status" value="1"/>
</dbReference>
<evidence type="ECO:0000256" key="8">
    <source>
        <dbReference type="ARBA" id="ARBA00012859"/>
    </source>
</evidence>
<dbReference type="Proteomes" id="UP000076532">
    <property type="component" value="Unassembled WGS sequence"/>
</dbReference>
<dbReference type="EC" id="3.5.4.9" evidence="7"/>
<dbReference type="GO" id="GO:0005829">
    <property type="term" value="C:cytosol"/>
    <property type="evidence" value="ECO:0007669"/>
    <property type="project" value="TreeGrafter"/>
</dbReference>
<evidence type="ECO:0000256" key="9">
    <source>
        <dbReference type="ARBA" id="ARBA00017592"/>
    </source>
</evidence>
<dbReference type="FunFam" id="3.40.50.10860:FF:000005">
    <property type="entry name" value="C-1-tetrahydrofolate synthase, cytoplasmic, putative"/>
    <property type="match status" value="1"/>
</dbReference>
<dbReference type="GO" id="GO:0035999">
    <property type="term" value="P:tetrahydrofolate interconversion"/>
    <property type="evidence" value="ECO:0007669"/>
    <property type="project" value="UniProtKB-UniPathway"/>
</dbReference>
<evidence type="ECO:0000313" key="23">
    <source>
        <dbReference type="Proteomes" id="UP000076532"/>
    </source>
</evidence>
<dbReference type="GO" id="GO:0004329">
    <property type="term" value="F:formate-tetrahydrofolate ligase activity"/>
    <property type="evidence" value="ECO:0007669"/>
    <property type="project" value="UniProtKB-EC"/>
</dbReference>
<keyword evidence="17" id="KW-0560">Oxidoreductase</keyword>
<dbReference type="Gene3D" id="3.40.50.10860">
    <property type="entry name" value="Leucine Dehydrogenase, chain A, domain 1"/>
    <property type="match status" value="1"/>
</dbReference>
<evidence type="ECO:0000259" key="20">
    <source>
        <dbReference type="Pfam" id="PF00763"/>
    </source>
</evidence>
<evidence type="ECO:0000256" key="1">
    <source>
        <dbReference type="ARBA" id="ARBA00004496"/>
    </source>
</evidence>
<keyword evidence="23" id="KW-1185">Reference proteome</keyword>
<dbReference type="PROSITE" id="PS00767">
    <property type="entry name" value="THF_DHG_CYH_2"/>
    <property type="match status" value="1"/>
</dbReference>
<dbReference type="Gene3D" id="1.10.8.770">
    <property type="match status" value="1"/>
</dbReference>
<dbReference type="Gene3D" id="3.10.410.10">
    <property type="entry name" value="Formyltetrahydrofolate synthetase, domain 3"/>
    <property type="match status" value="1"/>
</dbReference>
<evidence type="ECO:0000256" key="12">
    <source>
        <dbReference type="ARBA" id="ARBA00022598"/>
    </source>
</evidence>
<evidence type="ECO:0000256" key="18">
    <source>
        <dbReference type="ARBA" id="ARBA00023268"/>
    </source>
</evidence>
<dbReference type="SUPFAM" id="SSF52540">
    <property type="entry name" value="P-loop containing nucleoside triphosphate hydrolases"/>
    <property type="match status" value="1"/>
</dbReference>
<dbReference type="AlphaFoldDB" id="A0A166AUU3"/>
<dbReference type="InterPro" id="IPR046346">
    <property type="entry name" value="Aminoacid_DH-like_N_sf"/>
</dbReference>
<dbReference type="GO" id="GO:0005524">
    <property type="term" value="F:ATP binding"/>
    <property type="evidence" value="ECO:0007669"/>
    <property type="project" value="UniProtKB-KW"/>
</dbReference>
<dbReference type="EC" id="6.3.4.3" evidence="6"/>
<dbReference type="GO" id="GO:0046655">
    <property type="term" value="P:folic acid metabolic process"/>
    <property type="evidence" value="ECO:0007669"/>
    <property type="project" value="UniProtKB-ARBA"/>
</dbReference>
<dbReference type="InterPro" id="IPR027417">
    <property type="entry name" value="P-loop_NTPase"/>
</dbReference>
<comment type="subunit">
    <text evidence="5">Homodimer.</text>
</comment>
<comment type="similarity">
    <text evidence="3">In the N-terminal section; belongs to the tetrahydrofolate dehydrogenase/cyclohydrolase family.</text>
</comment>
<evidence type="ECO:0000256" key="2">
    <source>
        <dbReference type="ARBA" id="ARBA00004777"/>
    </source>
</evidence>
<evidence type="ECO:0000259" key="21">
    <source>
        <dbReference type="Pfam" id="PF02882"/>
    </source>
</evidence>
<dbReference type="FunFam" id="3.40.50.300:FF:000245">
    <property type="entry name" value="C-1-tetrahydrofolate synthase, cytoplasmic"/>
    <property type="match status" value="1"/>
</dbReference>
<dbReference type="Pfam" id="PF00763">
    <property type="entry name" value="THF_DHG_CYH"/>
    <property type="match status" value="1"/>
</dbReference>
<keyword evidence="10" id="KW-0963">Cytoplasm</keyword>
<evidence type="ECO:0000256" key="7">
    <source>
        <dbReference type="ARBA" id="ARBA00012776"/>
    </source>
</evidence>
<dbReference type="CDD" id="cd01080">
    <property type="entry name" value="NAD_bind_m-THF_DH_Cyclohyd"/>
    <property type="match status" value="1"/>
</dbReference>
<dbReference type="FunFam" id="3.40.50.720:FF:000006">
    <property type="entry name" value="Bifunctional protein FolD"/>
    <property type="match status" value="1"/>
</dbReference>
<evidence type="ECO:0000256" key="3">
    <source>
        <dbReference type="ARBA" id="ARBA00005559"/>
    </source>
</evidence>
<dbReference type="CDD" id="cd00477">
    <property type="entry name" value="FTHFS"/>
    <property type="match status" value="1"/>
</dbReference>
<keyword evidence="11" id="KW-0554">One-carbon metabolism</keyword>
<dbReference type="PRINTS" id="PR00085">
    <property type="entry name" value="THFDHDRGNASE"/>
</dbReference>
<dbReference type="HAMAP" id="MF_01576">
    <property type="entry name" value="THF_DHG_CYH"/>
    <property type="match status" value="1"/>
</dbReference>
<keyword evidence="13" id="KW-0547">Nucleotide-binding</keyword>
<evidence type="ECO:0000256" key="5">
    <source>
        <dbReference type="ARBA" id="ARBA00011738"/>
    </source>
</evidence>
<dbReference type="UniPathway" id="UPA00193"/>
<dbReference type="GO" id="GO:0009257">
    <property type="term" value="P:10-formyltetrahydrofolate biosynthetic process"/>
    <property type="evidence" value="ECO:0007669"/>
    <property type="project" value="UniProtKB-ARBA"/>
</dbReference>
<dbReference type="Pfam" id="PF02882">
    <property type="entry name" value="THF_DHG_CYH_C"/>
    <property type="match status" value="1"/>
</dbReference>
<dbReference type="EC" id="1.5.1.5" evidence="8"/>
<dbReference type="OrthoDB" id="5126881at2759"/>
<dbReference type="HAMAP" id="MF_01543">
    <property type="entry name" value="FTHFS"/>
    <property type="match status" value="1"/>
</dbReference>
<evidence type="ECO:0000256" key="16">
    <source>
        <dbReference type="ARBA" id="ARBA00022857"/>
    </source>
</evidence>
<comment type="pathway">
    <text evidence="2">One-carbon metabolism; tetrahydrofolate interconversion.</text>
</comment>
<reference evidence="22 23" key="1">
    <citation type="journal article" date="2016" name="Mol. Biol. Evol.">
        <title>Comparative Genomics of Early-Diverging Mushroom-Forming Fungi Provides Insights into the Origins of Lignocellulose Decay Capabilities.</title>
        <authorList>
            <person name="Nagy L.G."/>
            <person name="Riley R."/>
            <person name="Tritt A."/>
            <person name="Adam C."/>
            <person name="Daum C."/>
            <person name="Floudas D."/>
            <person name="Sun H."/>
            <person name="Yadav J.S."/>
            <person name="Pangilinan J."/>
            <person name="Larsson K.H."/>
            <person name="Matsuura K."/>
            <person name="Barry K."/>
            <person name="Labutti K."/>
            <person name="Kuo R."/>
            <person name="Ohm R.A."/>
            <person name="Bhattacharya S.S."/>
            <person name="Shirouzu T."/>
            <person name="Yoshinaga Y."/>
            <person name="Martin F.M."/>
            <person name="Grigoriev I.V."/>
            <person name="Hibbett D.S."/>
        </authorList>
    </citation>
    <scope>NUCLEOTIDE SEQUENCE [LARGE SCALE GENOMIC DNA]</scope>
    <source>
        <strain evidence="22 23">CBS 109695</strain>
    </source>
</reference>
<dbReference type="EMBL" id="KV417654">
    <property type="protein sequence ID" value="KZP11979.1"/>
    <property type="molecule type" value="Genomic_DNA"/>
</dbReference>
<keyword evidence="15" id="KW-0067">ATP-binding</keyword>
<sequence>MATTIDGAAIAKSIRDGVAEKIKAKQSTYPRFQPQLAIIQAGGRSDSVAYVRMKEKAAKEVGITFKHITFPAEVTVEEIVETVKKLNDDEQISGILVQLPLGEHVDADGERTVTEAVDPEKDVDGFHAYNIGHLSSRAAQPLFTPCTPSAVIKLLESTGVEIAGSTAVVLGRSDIVGNPVSVMLRNKDATVTQCHSRTKNLEQIVKSADILVSAIGKPEFIKGSWIKPGATVIDVGINYIPDASKKSGQRMVGDIAFAEVSAVAAYVTPVPGGVGPMTVAMLMENTFKSADRLWEKARARKIKPLPLTVQAQVPSDIAISLAQTPKPVTQLAHEIGLLPEELESYGKYKAKVELSVLDRLAHRTDGKYIVVAGITPTPLGEGKSTTTIGLAQAIGAHLGRPAFACVRQPSQGPTFGIKGGAAGGGYSQVIPMDEFNLHLTGDIHAVTAANNLLAAALDARIFHEATQSDKALYSRLVPTKKGKRDFAPLMFKRLKKLGIDKTNPNDLTPEEITRFARLDIDADTITWNRVVDTNDRFLRKITIGRNDTEKGHEREAGFDIAVGSECMAVLALTTSLADMRERLGAMVVATSKQGDPVTADDIGVGGALAVLMKDAIKPNLMQTLEGTPVFVHAGPFANIAHGNSSILADRVALKLAGTEQGDSSDRVGYVLTEGGFGADMGMEKFCNIKCRVSGLKPDATIIVATTRALKMHGGGPDVTPGKALHETYTKEDLVTLKAGCANLVKHIQNSKKFGIKVIVAINQFATDTEAELALVRDLALEGGADAAVVSNHWAEGGPGAVNLAKAVIATCEGPSGFKFLYDLDLPIEEKISAISKEIYGADGIELSELAQKQVDTYTRQGYGGLPICMAKTQYSFSHDPKLKGVPTGFTIPIRAVRLSAGAGFLYPILGDMQTMPGLGTRPGFWEVGLDPESGRVVGLF</sequence>
<evidence type="ECO:0000256" key="14">
    <source>
        <dbReference type="ARBA" id="ARBA00022801"/>
    </source>
</evidence>
<dbReference type="GO" id="GO:0006164">
    <property type="term" value="P:purine nucleotide biosynthetic process"/>
    <property type="evidence" value="ECO:0007669"/>
    <property type="project" value="UniProtKB-ARBA"/>
</dbReference>
<evidence type="ECO:0000256" key="11">
    <source>
        <dbReference type="ARBA" id="ARBA00022563"/>
    </source>
</evidence>
<dbReference type="InterPro" id="IPR000672">
    <property type="entry name" value="THF_DH/CycHdrlase"/>
</dbReference>
<keyword evidence="18" id="KW-0511">Multifunctional enzyme</keyword>
<dbReference type="GO" id="GO:0004488">
    <property type="term" value="F:methylenetetrahydrofolate dehydrogenase (NADP+) activity"/>
    <property type="evidence" value="ECO:0007669"/>
    <property type="project" value="UniProtKB-EC"/>
</dbReference>